<evidence type="ECO:0000313" key="2">
    <source>
        <dbReference type="EMBL" id="CAH1115916.1"/>
    </source>
</evidence>
<proteinExistence type="predicted"/>
<dbReference type="InterPro" id="IPR029000">
    <property type="entry name" value="Cyclophilin-like_dom_sf"/>
</dbReference>
<dbReference type="GO" id="GO:0003755">
    <property type="term" value="F:peptidyl-prolyl cis-trans isomerase activity"/>
    <property type="evidence" value="ECO:0007669"/>
    <property type="project" value="InterPro"/>
</dbReference>
<evidence type="ECO:0000259" key="1">
    <source>
        <dbReference type="PROSITE" id="PS50072"/>
    </source>
</evidence>
<dbReference type="GO" id="GO:0005737">
    <property type="term" value="C:cytoplasm"/>
    <property type="evidence" value="ECO:0007669"/>
    <property type="project" value="TreeGrafter"/>
</dbReference>
<gene>
    <name evidence="2" type="ORF">PHAECO_LOCUS1125</name>
</gene>
<dbReference type="AlphaFoldDB" id="A0A9P0DBH3"/>
<dbReference type="SUPFAM" id="SSF50891">
    <property type="entry name" value="Cyclophilin-like"/>
    <property type="match status" value="1"/>
</dbReference>
<name>A0A9P0DBH3_PHACE</name>
<evidence type="ECO:0000313" key="3">
    <source>
        <dbReference type="Proteomes" id="UP001153737"/>
    </source>
</evidence>
<dbReference type="CDD" id="cd00317">
    <property type="entry name" value="cyclophilin"/>
    <property type="match status" value="1"/>
</dbReference>
<dbReference type="PANTHER" id="PTHR11071:SF561">
    <property type="entry name" value="PEPTIDYL-PROLYL CIS-TRANS ISOMERASE D-RELATED"/>
    <property type="match status" value="1"/>
</dbReference>
<dbReference type="InterPro" id="IPR002130">
    <property type="entry name" value="Cyclophilin-type_PPIase_dom"/>
</dbReference>
<reference evidence="2" key="2">
    <citation type="submission" date="2022-10" db="EMBL/GenBank/DDBJ databases">
        <authorList>
            <consortium name="ENA_rothamsted_submissions"/>
            <consortium name="culmorum"/>
            <person name="King R."/>
        </authorList>
    </citation>
    <scope>NUCLEOTIDE SEQUENCE</scope>
</reference>
<dbReference type="OrthoDB" id="408413at2759"/>
<feature type="domain" description="PPIase cyclophilin-type" evidence="1">
    <location>
        <begin position="132"/>
        <end position="279"/>
    </location>
</feature>
<dbReference type="PRINTS" id="PR00153">
    <property type="entry name" value="CSAPPISMRASE"/>
</dbReference>
<dbReference type="PROSITE" id="PS50072">
    <property type="entry name" value="CSA_PPIASE_2"/>
    <property type="match status" value="1"/>
</dbReference>
<dbReference type="Pfam" id="PF00160">
    <property type="entry name" value="Pro_isomerase"/>
    <property type="match status" value="1"/>
</dbReference>
<sequence>MSVISISEPSEKFFVAGIITCKEFQKCRYIVTKLNKCFPKLYEEPQIRPMLNMEWEEFLTNKRRKYGNGLWAVKKPVVIFSNGEYLGDDTTLIKHVSKKFRFALNMDWYEMGKCHLVEFLKNIMRKFRQLAYITVSINRRVVGTMMFELYNDLVPLACENFLTKCKLETGGYTGSPIQRIVKNSWIQCGGWIIPEKKMRCENYVIPHDRRGVLCMCNSGRHKGNSAQFFVTLAPAPWMDYRYVAFGQLIQGAEVLRQIEEVPTYYECPQLPIDIAMSGEVTFDNTPNFSSYEEFQELQHMQPTSLLDCLIGPRGGASPSTISVFSKADSKQGIESYMKGYLRFQDMDEYYCDDKGQQIEEVDDDYIESEIMETPSLDLFTLNDKDTYCQSPSDTTI</sequence>
<accession>A0A9P0DBH3</accession>
<dbReference type="EMBL" id="OU896707">
    <property type="protein sequence ID" value="CAH1115916.1"/>
    <property type="molecule type" value="Genomic_DNA"/>
</dbReference>
<protein>
    <recommendedName>
        <fullName evidence="1">PPIase cyclophilin-type domain-containing protein</fullName>
    </recommendedName>
</protein>
<organism evidence="2 3">
    <name type="scientific">Phaedon cochleariae</name>
    <name type="common">Mustard beetle</name>
    <dbReference type="NCBI Taxonomy" id="80249"/>
    <lineage>
        <taxon>Eukaryota</taxon>
        <taxon>Metazoa</taxon>
        <taxon>Ecdysozoa</taxon>
        <taxon>Arthropoda</taxon>
        <taxon>Hexapoda</taxon>
        <taxon>Insecta</taxon>
        <taxon>Pterygota</taxon>
        <taxon>Neoptera</taxon>
        <taxon>Endopterygota</taxon>
        <taxon>Coleoptera</taxon>
        <taxon>Polyphaga</taxon>
        <taxon>Cucujiformia</taxon>
        <taxon>Chrysomeloidea</taxon>
        <taxon>Chrysomelidae</taxon>
        <taxon>Chrysomelinae</taxon>
        <taxon>Chrysomelini</taxon>
        <taxon>Phaedon</taxon>
    </lineage>
</organism>
<dbReference type="PANTHER" id="PTHR11071">
    <property type="entry name" value="PEPTIDYL-PROLYL CIS-TRANS ISOMERASE"/>
    <property type="match status" value="1"/>
</dbReference>
<keyword evidence="3" id="KW-1185">Reference proteome</keyword>
<dbReference type="Proteomes" id="UP001153737">
    <property type="component" value="Chromosome 1"/>
</dbReference>
<reference evidence="2" key="1">
    <citation type="submission" date="2022-01" db="EMBL/GenBank/DDBJ databases">
        <authorList>
            <person name="King R."/>
        </authorList>
    </citation>
    <scope>NUCLEOTIDE SEQUENCE</scope>
</reference>
<dbReference type="Gene3D" id="2.40.100.10">
    <property type="entry name" value="Cyclophilin-like"/>
    <property type="match status" value="1"/>
</dbReference>